<dbReference type="RefSeq" id="WP_103240933.1">
    <property type="nucleotide sequence ID" value="NZ_JANJZD010000020.1"/>
</dbReference>
<evidence type="ECO:0000313" key="2">
    <source>
        <dbReference type="Proteomes" id="UP000236311"/>
    </source>
</evidence>
<gene>
    <name evidence="1" type="ORF">AMURIS_03653</name>
</gene>
<dbReference type="Proteomes" id="UP000236311">
    <property type="component" value="Unassembled WGS sequence"/>
</dbReference>
<sequence>MDMEVFAGKICAAVEKELGREFQAEIREVRKNNGILLHGLLISSEGQAVVPTIYLERFLEAHESGMTFEEVVRRVLSVYERSNPKGCADMDFFKSFGNVRDRICYRLIGRRGNEGLLEEIPYVEFLDLAICFYYAYHGEELGDGTILIYNSHMEMWGTCTEELLELAKRNTQKLFPWVCCSMEEVINEVMGTDGTEDGLDEGLFQQEVPMKVLSNRQRVHGAVCMVYPDVLEDIARKEGRDLYILPSSIHEVIILPYTGNEPASALKTMIEEVNTTQVDPQEVLSYSLYYYSRDTHSVMQV</sequence>
<dbReference type="Pfam" id="PF18941">
    <property type="entry name" value="DUF5688"/>
    <property type="match status" value="1"/>
</dbReference>
<organism evidence="1 2">
    <name type="scientific">Acetatifactor muris</name>
    <dbReference type="NCBI Taxonomy" id="879566"/>
    <lineage>
        <taxon>Bacteria</taxon>
        <taxon>Bacillati</taxon>
        <taxon>Bacillota</taxon>
        <taxon>Clostridia</taxon>
        <taxon>Lachnospirales</taxon>
        <taxon>Lachnospiraceae</taxon>
        <taxon>Acetatifactor</taxon>
    </lineage>
</organism>
<dbReference type="EMBL" id="OFSM01000020">
    <property type="protein sequence ID" value="SOY30919.1"/>
    <property type="molecule type" value="Genomic_DNA"/>
</dbReference>
<dbReference type="AlphaFoldDB" id="A0A2K4ZKB6"/>
<reference evidence="1 2" key="1">
    <citation type="submission" date="2018-01" db="EMBL/GenBank/DDBJ databases">
        <authorList>
            <person name="Gaut B.S."/>
            <person name="Morton B.R."/>
            <person name="Clegg M.T."/>
            <person name="Duvall M.R."/>
        </authorList>
    </citation>
    <scope>NUCLEOTIDE SEQUENCE [LARGE SCALE GENOMIC DNA]</scope>
    <source>
        <strain evidence="1">GP69</strain>
    </source>
</reference>
<protein>
    <submittedName>
        <fullName evidence="1">Uncharacterized protein</fullName>
    </submittedName>
</protein>
<keyword evidence="2" id="KW-1185">Reference proteome</keyword>
<evidence type="ECO:0000313" key="1">
    <source>
        <dbReference type="EMBL" id="SOY30919.1"/>
    </source>
</evidence>
<accession>A0A2K4ZKB6</accession>
<name>A0A2K4ZKB6_9FIRM</name>
<proteinExistence type="predicted"/>
<dbReference type="InterPro" id="IPR043743">
    <property type="entry name" value="DUF5688"/>
</dbReference>